<dbReference type="CDD" id="cd03360">
    <property type="entry name" value="LbH_AT_putative"/>
    <property type="match status" value="1"/>
</dbReference>
<evidence type="ECO:0000259" key="3">
    <source>
        <dbReference type="Pfam" id="PF17836"/>
    </source>
</evidence>
<dbReference type="Pfam" id="PF17836">
    <property type="entry name" value="PglD_N"/>
    <property type="match status" value="1"/>
</dbReference>
<dbReference type="Gene3D" id="3.40.50.20">
    <property type="match status" value="1"/>
</dbReference>
<evidence type="ECO:0000313" key="5">
    <source>
        <dbReference type="Proteomes" id="UP000185895"/>
    </source>
</evidence>
<dbReference type="InterPro" id="IPR050179">
    <property type="entry name" value="Trans_hexapeptide_repeat"/>
</dbReference>
<name>A0A1E7RCY1_9GAMM</name>
<comment type="similarity">
    <text evidence="1">Belongs to the transferase hexapeptide repeat family.</text>
</comment>
<keyword evidence="4" id="KW-0808">Transferase</keyword>
<evidence type="ECO:0000256" key="2">
    <source>
        <dbReference type="PIRSR" id="PIRSR620019-1"/>
    </source>
</evidence>
<dbReference type="STRING" id="1262585.BJI46_01615"/>
<dbReference type="Proteomes" id="UP000185895">
    <property type="component" value="Unassembled WGS sequence"/>
</dbReference>
<evidence type="ECO:0000313" key="4">
    <source>
        <dbReference type="EMBL" id="OEY97153.1"/>
    </source>
</evidence>
<keyword evidence="5" id="KW-1185">Reference proteome</keyword>
<dbReference type="InterPro" id="IPR041561">
    <property type="entry name" value="PglD_N"/>
</dbReference>
<protein>
    <submittedName>
        <fullName evidence="4">Acetyltransferase</fullName>
    </submittedName>
</protein>
<dbReference type="PANTHER" id="PTHR43300:SF7">
    <property type="entry name" value="UDP-N-ACETYLBACILLOSAMINE N-ACETYLTRANSFERASE"/>
    <property type="match status" value="1"/>
</dbReference>
<accession>A0A1E7RCY1</accession>
<feature type="active site" description="Proton acceptor" evidence="2">
    <location>
        <position position="142"/>
    </location>
</feature>
<dbReference type="AlphaFoldDB" id="A0A1E7RCY1"/>
<evidence type="ECO:0000256" key="1">
    <source>
        <dbReference type="ARBA" id="ARBA00007274"/>
    </source>
</evidence>
<dbReference type="OrthoDB" id="9794407at2"/>
<organism evidence="4 5">
    <name type="scientific">Acinetobacter qingfengensis</name>
    <dbReference type="NCBI Taxonomy" id="1262585"/>
    <lineage>
        <taxon>Bacteria</taxon>
        <taxon>Pseudomonadati</taxon>
        <taxon>Pseudomonadota</taxon>
        <taxon>Gammaproteobacteria</taxon>
        <taxon>Moraxellales</taxon>
        <taxon>Moraxellaceae</taxon>
        <taxon>Acinetobacter</taxon>
    </lineage>
</organism>
<dbReference type="SUPFAM" id="SSF51161">
    <property type="entry name" value="Trimeric LpxA-like enzymes"/>
    <property type="match status" value="1"/>
</dbReference>
<dbReference type="GO" id="GO:0016740">
    <property type="term" value="F:transferase activity"/>
    <property type="evidence" value="ECO:0007669"/>
    <property type="project" value="UniProtKB-KW"/>
</dbReference>
<dbReference type="PANTHER" id="PTHR43300">
    <property type="entry name" value="ACETYLTRANSFERASE"/>
    <property type="match status" value="1"/>
</dbReference>
<dbReference type="InterPro" id="IPR020019">
    <property type="entry name" value="AcTrfase_PglD-like"/>
</dbReference>
<gene>
    <name evidence="4" type="ORF">BJI46_01615</name>
</gene>
<proteinExistence type="inferred from homology"/>
<reference evidence="4 5" key="1">
    <citation type="submission" date="2016-09" db="EMBL/GenBank/DDBJ databases">
        <authorList>
            <person name="Capua I."/>
            <person name="De Benedictis P."/>
            <person name="Joannis T."/>
            <person name="Lombin L.H."/>
            <person name="Cattoli G."/>
        </authorList>
    </citation>
    <scope>NUCLEOTIDE SEQUENCE [LARGE SCALE GENOMIC DNA]</scope>
    <source>
        <strain evidence="4 5">ANC 4671</strain>
    </source>
</reference>
<feature type="site" description="Increases basicity of active site His" evidence="2">
    <location>
        <position position="143"/>
    </location>
</feature>
<comment type="caution">
    <text evidence="4">The sequence shown here is derived from an EMBL/GenBank/DDBJ whole genome shotgun (WGS) entry which is preliminary data.</text>
</comment>
<feature type="domain" description="PglD N-terminal" evidence="3">
    <location>
        <begin position="8"/>
        <end position="86"/>
    </location>
</feature>
<dbReference type="Gene3D" id="2.160.10.10">
    <property type="entry name" value="Hexapeptide repeat proteins"/>
    <property type="match status" value="1"/>
</dbReference>
<dbReference type="InterPro" id="IPR011004">
    <property type="entry name" value="Trimer_LpxA-like_sf"/>
</dbReference>
<sequence length="222" mass="23651">MSAPAIYAVFGASGCGRSLMPIAREQLTRLSIQSQIYFIDDALNELTMINGHPALNYSAFQALEVQQKYVLIAIANSQVREKLAAKIQQDGMQLWTVQANLNVVMDQVEIAAGAALSPFVTIGSNVRIGCCFHANLYSYVEHDCVIGDFVTFAPGVKCNGNVHIADHVYIGAGAMIKQGTTEQPLCIGQGAVIGMGAVVTKNVPAGVTVVGNPARILNTNNR</sequence>
<dbReference type="RefSeq" id="WP_070069302.1">
    <property type="nucleotide sequence ID" value="NZ_MKKK01000012.1"/>
</dbReference>
<dbReference type="NCBIfam" id="TIGR03570">
    <property type="entry name" value="NeuD_NnaD"/>
    <property type="match status" value="1"/>
</dbReference>
<dbReference type="EMBL" id="MKKK01000012">
    <property type="protein sequence ID" value="OEY97153.1"/>
    <property type="molecule type" value="Genomic_DNA"/>
</dbReference>